<proteinExistence type="predicted"/>
<name>A0AAF0YRG5_9CORY</name>
<accession>A0AAF0YRG5</accession>
<reference evidence="1" key="2">
    <citation type="submission" date="2023-10" db="EMBL/GenBank/DDBJ databases">
        <authorList>
            <person name="Choi B."/>
        </authorList>
    </citation>
    <scope>NUCLEOTIDE SEQUENCE</scope>
    <source>
        <strain evidence="1">UMB0763</strain>
    </source>
</reference>
<dbReference type="EMBL" id="CP136958">
    <property type="protein sequence ID" value="WOT02095.1"/>
    <property type="molecule type" value="Genomic_DNA"/>
</dbReference>
<organism evidence="1 2">
    <name type="scientific">Corynebacterium pyruviciproducens</name>
    <dbReference type="NCBI Taxonomy" id="598660"/>
    <lineage>
        <taxon>Bacteria</taxon>
        <taxon>Bacillati</taxon>
        <taxon>Actinomycetota</taxon>
        <taxon>Actinomycetes</taxon>
        <taxon>Mycobacteriales</taxon>
        <taxon>Corynebacteriaceae</taxon>
        <taxon>Corynebacterium</taxon>
    </lineage>
</organism>
<dbReference type="RefSeq" id="WP_180805596.1">
    <property type="nucleotide sequence ID" value="NZ_CAMIHY010000040.1"/>
</dbReference>
<dbReference type="AlphaFoldDB" id="A0AAF0YRG5"/>
<evidence type="ECO:0000313" key="2">
    <source>
        <dbReference type="Proteomes" id="UP000234560"/>
    </source>
</evidence>
<protein>
    <submittedName>
        <fullName evidence="1">Uncharacterized protein</fullName>
    </submittedName>
</protein>
<reference evidence="1" key="1">
    <citation type="submission" date="2017-12" db="EMBL/GenBank/DDBJ databases">
        <authorList>
            <person name="Thomas-White K."/>
            <person name="Wolfe A.J."/>
        </authorList>
    </citation>
    <scope>NUCLEOTIDE SEQUENCE</scope>
    <source>
        <strain evidence="1">UMB0763</strain>
    </source>
</reference>
<gene>
    <name evidence="1" type="ORF">CYJ47_12745</name>
</gene>
<dbReference type="Proteomes" id="UP000234560">
    <property type="component" value="Chromosome"/>
</dbReference>
<evidence type="ECO:0000313" key="1">
    <source>
        <dbReference type="EMBL" id="WOT02095.1"/>
    </source>
</evidence>
<dbReference type="KEGG" id="cpyr:CYJ47_12745"/>
<sequence length="76" mass="8252">MTEKPREVGLSSAGPVLAFTAVELDHDVLVRFDEGTIWLTQALMADLFGVDVRTVNEYLQNISSSGELRQLSGISG</sequence>